<comment type="caution">
    <text evidence="1">The sequence shown here is derived from an EMBL/GenBank/DDBJ whole genome shotgun (WGS) entry which is preliminary data.</text>
</comment>
<gene>
    <name evidence="1" type="ORF">ACFQQH_14660</name>
</gene>
<sequence length="314" mass="34964">MEPSNHQANPPQEFKDRMVAVFGVAGKTYLEGLGETVARYTRDWGLSVKGPAPNLSYNYVLFVTCADGTEAVMKISVPTEDSRNEILAVSEYGGGGCARLLRAVPEDGVQLIEHLSPGTMLRAFRDEKEATESFCNVWTRIRRPLPYGAEIRPVGRMGKEACAKYRAMHPDGGPIPESHVTLAEDCFSWFEHHGTTELLHGDLHHQNILLDEKRGWMAIDPHGYAGDPACDLAPYLYNELEGKPLEETLDLRTSVMLSRLPVGRERLFRACIAMTIMSACWNAEEGNLQGIRLQNRITEWYARQLSGVLSDGVS</sequence>
<reference evidence="2" key="1">
    <citation type="journal article" date="2019" name="Int. J. Syst. Evol. Microbiol.">
        <title>The Global Catalogue of Microorganisms (GCM) 10K type strain sequencing project: providing services to taxonomists for standard genome sequencing and annotation.</title>
        <authorList>
            <consortium name="The Broad Institute Genomics Platform"/>
            <consortium name="The Broad Institute Genome Sequencing Center for Infectious Disease"/>
            <person name="Wu L."/>
            <person name="Ma J."/>
        </authorList>
    </citation>
    <scope>NUCLEOTIDE SEQUENCE [LARGE SCALE GENOMIC DNA]</scope>
    <source>
        <strain evidence="2">JCM 4738</strain>
    </source>
</reference>
<organism evidence="1 2">
    <name type="scientific">Bhargavaea changchunensis</name>
    <dbReference type="NCBI Taxonomy" id="2134037"/>
    <lineage>
        <taxon>Bacteria</taxon>
        <taxon>Bacillati</taxon>
        <taxon>Bacillota</taxon>
        <taxon>Bacilli</taxon>
        <taxon>Bacillales</taxon>
        <taxon>Caryophanaceae</taxon>
        <taxon>Bhargavaea</taxon>
    </lineage>
</organism>
<dbReference type="Pfam" id="PF04655">
    <property type="entry name" value="APH_6_hur"/>
    <property type="match status" value="1"/>
</dbReference>
<dbReference type="Gene3D" id="1.10.510.10">
    <property type="entry name" value="Transferase(Phosphotransferase) domain 1"/>
    <property type="match status" value="1"/>
</dbReference>
<accession>A0ABW2NNR4</accession>
<proteinExistence type="predicted"/>
<dbReference type="SUPFAM" id="SSF56112">
    <property type="entry name" value="Protein kinase-like (PK-like)"/>
    <property type="match status" value="1"/>
</dbReference>
<dbReference type="EMBL" id="JBHTCT010000037">
    <property type="protein sequence ID" value="MFC7366366.1"/>
    <property type="molecule type" value="Genomic_DNA"/>
</dbReference>
<protein>
    <submittedName>
        <fullName evidence="1">Aminoglycoside phosphotransferase family protein</fullName>
    </submittedName>
</protein>
<dbReference type="RefSeq" id="WP_157294798.1">
    <property type="nucleotide sequence ID" value="NZ_JBHTCT010000037.1"/>
</dbReference>
<dbReference type="InterPro" id="IPR006748">
    <property type="entry name" value="NH2Glyco/OHUrea_AB-resist_kin"/>
</dbReference>
<evidence type="ECO:0000313" key="1">
    <source>
        <dbReference type="EMBL" id="MFC7366366.1"/>
    </source>
</evidence>
<name>A0ABW2NNR4_9BACL</name>
<dbReference type="InterPro" id="IPR011009">
    <property type="entry name" value="Kinase-like_dom_sf"/>
</dbReference>
<dbReference type="Proteomes" id="UP001596483">
    <property type="component" value="Unassembled WGS sequence"/>
</dbReference>
<keyword evidence="2" id="KW-1185">Reference proteome</keyword>
<evidence type="ECO:0000313" key="2">
    <source>
        <dbReference type="Proteomes" id="UP001596483"/>
    </source>
</evidence>